<dbReference type="GO" id="GO:0005829">
    <property type="term" value="C:cytosol"/>
    <property type="evidence" value="ECO:0007669"/>
    <property type="project" value="TreeGrafter"/>
</dbReference>
<dbReference type="Pfam" id="PF16078">
    <property type="entry name" value="2-oxogl_dehyd_N"/>
    <property type="match status" value="1"/>
</dbReference>
<dbReference type="Proteomes" id="UP000024547">
    <property type="component" value="Unassembled WGS sequence"/>
</dbReference>
<evidence type="ECO:0000256" key="4">
    <source>
        <dbReference type="ARBA" id="ARBA00011301"/>
    </source>
</evidence>
<dbReference type="InterPro" id="IPR032106">
    <property type="entry name" value="2-oxogl_dehyd_N"/>
</dbReference>
<keyword evidence="9" id="KW-0324">Glycolysis</keyword>
<comment type="caution">
    <text evidence="12">The sequence shown here is derived from an EMBL/GenBank/DDBJ whole genome shotgun (WGS) entry which is preliminary data.</text>
</comment>
<evidence type="ECO:0000256" key="9">
    <source>
        <dbReference type="ARBA" id="ARBA00023152"/>
    </source>
</evidence>
<dbReference type="SMART" id="SM00861">
    <property type="entry name" value="Transket_pyr"/>
    <property type="match status" value="1"/>
</dbReference>
<dbReference type="OrthoDB" id="9759785at2"/>
<dbReference type="Gene3D" id="1.10.287.1150">
    <property type="entry name" value="TPP helical domain"/>
    <property type="match status" value="1"/>
</dbReference>
<dbReference type="InterPro" id="IPR001017">
    <property type="entry name" value="DH_E1"/>
</dbReference>
<keyword evidence="7 12" id="KW-0560">Oxidoreductase</keyword>
<evidence type="ECO:0000313" key="12">
    <source>
        <dbReference type="EMBL" id="KCZ65028.1"/>
    </source>
</evidence>
<dbReference type="NCBIfam" id="NF006914">
    <property type="entry name" value="PRK09404.1"/>
    <property type="match status" value="1"/>
</dbReference>
<dbReference type="Gene3D" id="3.40.50.11610">
    <property type="entry name" value="Multifunctional 2-oxoglutarate metabolism enzyme, C-terminal domain"/>
    <property type="match status" value="1"/>
</dbReference>
<dbReference type="Pfam" id="PF00676">
    <property type="entry name" value="E1_dh"/>
    <property type="match status" value="1"/>
</dbReference>
<dbReference type="AlphaFoldDB" id="A0A059EBK0"/>
<dbReference type="GO" id="GO:0030976">
    <property type="term" value="F:thiamine pyrophosphate binding"/>
    <property type="evidence" value="ECO:0007669"/>
    <property type="project" value="InterPro"/>
</dbReference>
<protein>
    <recommendedName>
        <fullName evidence="6">2-oxoglutarate dehydrogenase E1 component</fullName>
        <ecNumber evidence="5">1.2.4.2</ecNumber>
    </recommendedName>
    <alternativeName>
        <fullName evidence="10">Alpha-ketoglutarate dehydrogenase</fullName>
    </alternativeName>
</protein>
<dbReference type="Pfam" id="PF16870">
    <property type="entry name" value="OxoGdeHyase_C"/>
    <property type="match status" value="1"/>
</dbReference>
<evidence type="ECO:0000256" key="3">
    <source>
        <dbReference type="ARBA" id="ARBA00006936"/>
    </source>
</evidence>
<dbReference type="SUPFAM" id="SSF52518">
    <property type="entry name" value="Thiamin diphosphate-binding fold (THDP-binding)"/>
    <property type="match status" value="2"/>
</dbReference>
<dbReference type="FunFam" id="3.40.50.12470:FF:000003">
    <property type="entry name" value="2-oxoglutarate dehydrogenase E1 component"/>
    <property type="match status" value="1"/>
</dbReference>
<name>A0A059EBK0_9PROT</name>
<dbReference type="InterPro" id="IPR042179">
    <property type="entry name" value="KGD_C_sf"/>
</dbReference>
<evidence type="ECO:0000256" key="2">
    <source>
        <dbReference type="ARBA" id="ARBA00003906"/>
    </source>
</evidence>
<dbReference type="InterPro" id="IPR011603">
    <property type="entry name" value="2oxoglutarate_DH_E1"/>
</dbReference>
<feature type="domain" description="Transketolase-like pyrimidine-binding" evidence="11">
    <location>
        <begin position="637"/>
        <end position="830"/>
    </location>
</feature>
<keyword evidence="13" id="KW-1185">Reference proteome</keyword>
<sequence length="1002" mass="111501">MADDGSPVDGSRSAGNSAMLETAFLYGGSAMWLEQMQAAYAKNPASVPESWRAFFAELNDDSADAAKNADGASWKRGDWPRPVSDEQVAAFDGNWALVEPKLEKKLKSAKPAASAEEIAQNVKDSIRAIMMIRAYRMRGHLAAQLDPLSLDIPEKQPELDPASYGFGPADMDRKIFIDGYLGLDHASVSEMLDILKRTYCSTIGIEFMHISDPEEKAWLQERIEGPDKGVAFTEQGKKAILAKLIEAETFERFLHKRYPGTKRFGLDGGEAAVPALEQIIKRGGALGVREIVVGMPHRGRLNMLAAVMGKPYEQIFHEFQGGNTQGAGEFGSGDVKYHLGASSDREFDGNEVHLSMNANPSHLEAVDPVVLGKSRSKQEMLHRESGTLDRSTVLPLLLHGDAAFAGQGVVSECFALSGLQGYRTGGTIHFIVNNQIGFTTSPIYSRSSPYPTDVALMVQTPIFHVNGDDPEAVTYAAKVATEYRQKFGKDVVIDMFCYRRFGHNEGDEPMFTQPVMYTKIKGHASTREIYAERLVKEGVLTAEQIEQQVADFEAYLDREFEAGKTFEAKKADWLDGEWKGLGLPDDDERRGKTGVSKKRMQTIGQTITTIPEGVDIHRTLARVIDARASAISKGKGLDWATAEHLAFATLLDEGFPVRLSGQDCGRGTFSQRHSHIIDQTNGDRYTPLNNISDTQANYEVIDSLLSEEAVLGYEYGYSLADPNTLTMWEAQFGDFSNGAQVFFDQFISSAERKWLRMSGLVVLLPHGYEGQGPEHSSARLERFLQMCAEDNWQVCNLTTPANYFHALRRQIHRDFRKPLIIMTPKSLLRHKLATSSLDDMSTKSSFHRILWDDAETPGREGKVKLVKDNKVRRVVLCSGKVYYDLFEAREESGEDDVYLLRVEQFYPVPRKSLIQELKRFPQAEIVWCQEEPRNMGGWTFIRDELEWCANQAGMQHTRPSYAGRPPSAATATGLLSKHKAEQDALISTALGKDPVDDNIVAS</sequence>
<dbReference type="RefSeq" id="WP_035547181.1">
    <property type="nucleotide sequence ID" value="NZ_AWFH01000001.1"/>
</dbReference>
<evidence type="ECO:0000256" key="7">
    <source>
        <dbReference type="ARBA" id="ARBA00023002"/>
    </source>
</evidence>
<evidence type="ECO:0000313" key="13">
    <source>
        <dbReference type="Proteomes" id="UP000024547"/>
    </source>
</evidence>
<comment type="function">
    <text evidence="2">E1 component of the 2-oxoglutarate dehydrogenase (OGDH) complex which catalyzes the decarboxylation of 2-oxoglutarate, the first step in the conversion of 2-oxoglutarate to succinyl-CoA and CO(2).</text>
</comment>
<dbReference type="PIRSF" id="PIRSF000157">
    <property type="entry name" value="Oxoglu_dh_E1"/>
    <property type="match status" value="1"/>
</dbReference>
<evidence type="ECO:0000256" key="8">
    <source>
        <dbReference type="ARBA" id="ARBA00023052"/>
    </source>
</evidence>
<accession>A0A059EBK0</accession>
<dbReference type="GO" id="GO:0004591">
    <property type="term" value="F:oxoglutarate dehydrogenase (succinyl-transferring) activity"/>
    <property type="evidence" value="ECO:0007669"/>
    <property type="project" value="UniProtKB-EC"/>
</dbReference>
<dbReference type="eggNOG" id="COG0567">
    <property type="taxonomic scope" value="Bacteria"/>
</dbReference>
<dbReference type="CDD" id="cd02016">
    <property type="entry name" value="TPP_E1_OGDC_like"/>
    <property type="match status" value="1"/>
</dbReference>
<dbReference type="Pfam" id="PF02779">
    <property type="entry name" value="Transket_pyr"/>
    <property type="match status" value="1"/>
</dbReference>
<dbReference type="PANTHER" id="PTHR23152">
    <property type="entry name" value="2-OXOGLUTARATE DEHYDROGENASE"/>
    <property type="match status" value="1"/>
</dbReference>
<evidence type="ECO:0000256" key="1">
    <source>
        <dbReference type="ARBA" id="ARBA00001964"/>
    </source>
</evidence>
<proteinExistence type="inferred from homology"/>
<dbReference type="NCBIfam" id="NF008907">
    <property type="entry name" value="PRK12270.1"/>
    <property type="match status" value="1"/>
</dbReference>
<evidence type="ECO:0000256" key="10">
    <source>
        <dbReference type="ARBA" id="ARBA00030680"/>
    </source>
</evidence>
<dbReference type="PATRIC" id="fig|1280948.3.peg.240"/>
<organism evidence="12 13">
    <name type="scientific">Hyphomonas atlantica</name>
    <dbReference type="NCBI Taxonomy" id="1280948"/>
    <lineage>
        <taxon>Bacteria</taxon>
        <taxon>Pseudomonadati</taxon>
        <taxon>Pseudomonadota</taxon>
        <taxon>Alphaproteobacteria</taxon>
        <taxon>Hyphomonadales</taxon>
        <taxon>Hyphomonadaceae</taxon>
        <taxon>Hyphomonas</taxon>
    </lineage>
</organism>
<reference evidence="12 13" key="1">
    <citation type="journal article" date="2014" name="Antonie Van Leeuwenhoek">
        <title>Hyphomonas beringensis sp. nov. and Hyphomonas chukchiensis sp. nov., isolated from surface seawater of the Bering Sea and Chukchi Sea.</title>
        <authorList>
            <person name="Li C."/>
            <person name="Lai Q."/>
            <person name="Li G."/>
            <person name="Dong C."/>
            <person name="Wang J."/>
            <person name="Liao Y."/>
            <person name="Shao Z."/>
        </authorList>
    </citation>
    <scope>NUCLEOTIDE SEQUENCE [LARGE SCALE GENOMIC DNA]</scope>
    <source>
        <strain evidence="12 13">22II1-22F38</strain>
    </source>
</reference>
<dbReference type="PANTHER" id="PTHR23152:SF4">
    <property type="entry name" value="2-OXOADIPATE DEHYDROGENASE COMPLEX COMPONENT E1"/>
    <property type="match status" value="1"/>
</dbReference>
<evidence type="ECO:0000256" key="5">
    <source>
        <dbReference type="ARBA" id="ARBA00012280"/>
    </source>
</evidence>
<comment type="similarity">
    <text evidence="3">Belongs to the alpha-ketoglutarate dehydrogenase family.</text>
</comment>
<comment type="cofactor">
    <cofactor evidence="1">
        <name>thiamine diphosphate</name>
        <dbReference type="ChEBI" id="CHEBI:58937"/>
    </cofactor>
</comment>
<evidence type="ECO:0000259" key="11">
    <source>
        <dbReference type="SMART" id="SM00861"/>
    </source>
</evidence>
<dbReference type="GO" id="GO:0006096">
    <property type="term" value="P:glycolytic process"/>
    <property type="evidence" value="ECO:0007669"/>
    <property type="project" value="UniProtKB-KW"/>
</dbReference>
<dbReference type="EMBL" id="AWFH01000001">
    <property type="protein sequence ID" value="KCZ65028.1"/>
    <property type="molecule type" value="Genomic_DNA"/>
</dbReference>
<dbReference type="STRING" id="1280948.HY36_01240"/>
<keyword evidence="8" id="KW-0786">Thiamine pyrophosphate</keyword>
<dbReference type="InterPro" id="IPR029061">
    <property type="entry name" value="THDP-binding"/>
</dbReference>
<dbReference type="NCBIfam" id="TIGR00239">
    <property type="entry name" value="2oxo_dh_E1"/>
    <property type="match status" value="1"/>
</dbReference>
<dbReference type="GO" id="GO:0045252">
    <property type="term" value="C:oxoglutarate dehydrogenase complex"/>
    <property type="evidence" value="ECO:0007669"/>
    <property type="project" value="TreeGrafter"/>
</dbReference>
<dbReference type="Gene3D" id="3.40.50.970">
    <property type="match status" value="1"/>
</dbReference>
<dbReference type="InterPro" id="IPR005475">
    <property type="entry name" value="Transketolase-like_Pyr-bd"/>
</dbReference>
<gene>
    <name evidence="12" type="primary">sucA</name>
    <name evidence="12" type="ORF">HY36_01240</name>
</gene>
<dbReference type="InterPro" id="IPR031717">
    <property type="entry name" value="ODO-1/KGD_C"/>
</dbReference>
<dbReference type="GO" id="GO:0006099">
    <property type="term" value="P:tricarboxylic acid cycle"/>
    <property type="evidence" value="ECO:0007669"/>
    <property type="project" value="TreeGrafter"/>
</dbReference>
<dbReference type="Gene3D" id="3.40.50.12470">
    <property type="match status" value="1"/>
</dbReference>
<dbReference type="EC" id="1.2.4.2" evidence="5"/>
<comment type="subunit">
    <text evidence="4">Homodimer. Part of the 2-oxoglutarate dehydrogenase (OGDH) complex composed of E1 (2-oxoglutarate dehydrogenase), E2 (dihydrolipoamide succinyltransferase) and E3 (dihydrolipoamide dehydrogenase); the complex contains multiple copies of the three enzymatic components (E1, E2 and E3).</text>
</comment>
<evidence type="ECO:0000256" key="6">
    <source>
        <dbReference type="ARBA" id="ARBA00013321"/>
    </source>
</evidence>